<dbReference type="InterPro" id="IPR031167">
    <property type="entry name" value="G_OBG"/>
</dbReference>
<dbReference type="Pfam" id="PF01926">
    <property type="entry name" value="MMR_HSR1"/>
    <property type="match status" value="1"/>
</dbReference>
<dbReference type="InterPro" id="IPR023192">
    <property type="entry name" value="TGS-like_dom_sf"/>
</dbReference>
<organism evidence="4 5">
    <name type="scientific">Georgenia halotolerans</name>
    <dbReference type="NCBI Taxonomy" id="3028317"/>
    <lineage>
        <taxon>Bacteria</taxon>
        <taxon>Bacillati</taxon>
        <taxon>Actinomycetota</taxon>
        <taxon>Actinomycetes</taxon>
        <taxon>Micrococcales</taxon>
        <taxon>Bogoriellaceae</taxon>
        <taxon>Georgenia</taxon>
    </lineage>
</organism>
<gene>
    <name evidence="4" type="ORF">PU560_01065</name>
</gene>
<protein>
    <submittedName>
        <fullName evidence="4">50S ribosome-binding GTPase</fullName>
    </submittedName>
</protein>
<dbReference type="PANTHER" id="PTHR23305:SF18">
    <property type="entry name" value="OBG-TYPE G DOMAIN-CONTAINING PROTEIN"/>
    <property type="match status" value="1"/>
</dbReference>
<keyword evidence="2" id="KW-0460">Magnesium</keyword>
<dbReference type="EMBL" id="JARACI010000223">
    <property type="protein sequence ID" value="MDD9205052.1"/>
    <property type="molecule type" value="Genomic_DNA"/>
</dbReference>
<dbReference type="InterPro" id="IPR027417">
    <property type="entry name" value="P-loop_NTPase"/>
</dbReference>
<keyword evidence="1" id="KW-0547">Nucleotide-binding</keyword>
<evidence type="ECO:0000256" key="2">
    <source>
        <dbReference type="ARBA" id="ARBA00022842"/>
    </source>
</evidence>
<dbReference type="Gene3D" id="3.40.50.300">
    <property type="entry name" value="P-loop containing nucleotide triphosphate hydrolases"/>
    <property type="match status" value="1"/>
</dbReference>
<comment type="caution">
    <text evidence="4">The sequence shown here is derived from an EMBL/GenBank/DDBJ whole genome shotgun (WGS) entry which is preliminary data.</text>
</comment>
<dbReference type="Proteomes" id="UP001165561">
    <property type="component" value="Unassembled WGS sequence"/>
</dbReference>
<dbReference type="SUPFAM" id="SSF52540">
    <property type="entry name" value="P-loop containing nucleoside triphosphate hydrolases"/>
    <property type="match status" value="1"/>
</dbReference>
<dbReference type="PROSITE" id="PS51710">
    <property type="entry name" value="G_OBG"/>
    <property type="match status" value="1"/>
</dbReference>
<proteinExistence type="predicted"/>
<feature type="non-terminal residue" evidence="4">
    <location>
        <position position="1"/>
    </location>
</feature>
<evidence type="ECO:0000313" key="5">
    <source>
        <dbReference type="Proteomes" id="UP001165561"/>
    </source>
</evidence>
<evidence type="ECO:0000313" key="4">
    <source>
        <dbReference type="EMBL" id="MDD9205052.1"/>
    </source>
</evidence>
<dbReference type="PANTHER" id="PTHR23305">
    <property type="entry name" value="OBG GTPASE FAMILY"/>
    <property type="match status" value="1"/>
</dbReference>
<sequence>AANYPFATIEPNVGVVPLPDERLNVLAEMFRSERVVPATVSFVDIAGIVKGASEGEGLGNQFLANIREADAICQVTRAFHDPDVVHVEGRIDPADDIETISTELILADLQTLEKAIPRLEKEVRGRKTDAAVLDTAKGAQALLEAGTLISAGAAKAGLDPEHVAAFQLMTAKPFIYVFNT</sequence>
<feature type="domain" description="OBG-type G" evidence="3">
    <location>
        <begin position="1"/>
        <end position="180"/>
    </location>
</feature>
<name>A0ABT5TSL9_9MICO</name>
<accession>A0ABT5TSL9</accession>
<feature type="non-terminal residue" evidence="4">
    <location>
        <position position="180"/>
    </location>
</feature>
<evidence type="ECO:0000259" key="3">
    <source>
        <dbReference type="PROSITE" id="PS51710"/>
    </source>
</evidence>
<dbReference type="InterPro" id="IPR006073">
    <property type="entry name" value="GTP-bd"/>
</dbReference>
<evidence type="ECO:0000256" key="1">
    <source>
        <dbReference type="ARBA" id="ARBA00022741"/>
    </source>
</evidence>
<dbReference type="Gene3D" id="1.10.150.300">
    <property type="entry name" value="TGS-like domain"/>
    <property type="match status" value="1"/>
</dbReference>
<keyword evidence="5" id="KW-1185">Reference proteome</keyword>
<reference evidence="4" key="1">
    <citation type="submission" date="2023-02" db="EMBL/GenBank/DDBJ databases">
        <title>Georgenia sp.10Sc9-8, isolated from a soil sample collected from the Taklamakan desert.</title>
        <authorList>
            <person name="Liu S."/>
        </authorList>
    </citation>
    <scope>NUCLEOTIDE SEQUENCE</scope>
    <source>
        <strain evidence="4">10Sc9-8</strain>
    </source>
</reference>